<name>Q4TEK6_TETNG</name>
<evidence type="ECO:0000256" key="1">
    <source>
        <dbReference type="SAM" id="MobiDB-lite"/>
    </source>
</evidence>
<gene>
    <name evidence="2" type="ORF">GSTENG00002201001</name>
</gene>
<feature type="region of interest" description="Disordered" evidence="1">
    <location>
        <begin position="39"/>
        <end position="65"/>
    </location>
</feature>
<feature type="non-terminal residue" evidence="2">
    <location>
        <position position="1"/>
    </location>
</feature>
<feature type="compositionally biased region" description="Polar residues" evidence="1">
    <location>
        <begin position="39"/>
        <end position="50"/>
    </location>
</feature>
<evidence type="ECO:0000313" key="2">
    <source>
        <dbReference type="EMBL" id="CAF88676.1"/>
    </source>
</evidence>
<sequence>DIHGPEDREVLARLAASTDDHQSADSEAAIEKYLRTSWPWRTSSPWTGSDRSAGSHSGSKHSSEH</sequence>
<dbReference type="AlphaFoldDB" id="Q4TEK6"/>
<reference evidence="2" key="2">
    <citation type="submission" date="2004-02" db="EMBL/GenBank/DDBJ databases">
        <authorList>
            <consortium name="Genoscope"/>
            <consortium name="Whitehead Institute Centre for Genome Research"/>
        </authorList>
    </citation>
    <scope>NUCLEOTIDE SEQUENCE</scope>
</reference>
<dbReference type="EMBL" id="CAAE01005302">
    <property type="protein sequence ID" value="CAF88676.1"/>
    <property type="molecule type" value="Genomic_DNA"/>
</dbReference>
<comment type="caution">
    <text evidence="2">The sequence shown here is derived from an EMBL/GenBank/DDBJ whole genome shotgun (WGS) entry which is preliminary data.</text>
</comment>
<accession>Q4TEK6</accession>
<organism evidence="2">
    <name type="scientific">Tetraodon nigroviridis</name>
    <name type="common">Spotted green pufferfish</name>
    <name type="synonym">Chelonodon nigroviridis</name>
    <dbReference type="NCBI Taxonomy" id="99883"/>
    <lineage>
        <taxon>Eukaryota</taxon>
        <taxon>Metazoa</taxon>
        <taxon>Chordata</taxon>
        <taxon>Craniata</taxon>
        <taxon>Vertebrata</taxon>
        <taxon>Euteleostomi</taxon>
        <taxon>Actinopterygii</taxon>
        <taxon>Neopterygii</taxon>
        <taxon>Teleostei</taxon>
        <taxon>Neoteleostei</taxon>
        <taxon>Acanthomorphata</taxon>
        <taxon>Eupercaria</taxon>
        <taxon>Tetraodontiformes</taxon>
        <taxon>Tetradontoidea</taxon>
        <taxon>Tetraodontidae</taxon>
        <taxon>Tetraodon</taxon>
    </lineage>
</organism>
<dbReference type="KEGG" id="tng:GSTEN00002201G001"/>
<proteinExistence type="predicted"/>
<reference evidence="2" key="1">
    <citation type="journal article" date="2004" name="Nature">
        <title>Genome duplication in the teleost fish Tetraodon nigroviridis reveals the early vertebrate proto-karyotype.</title>
        <authorList>
            <person name="Jaillon O."/>
            <person name="Aury J.-M."/>
            <person name="Brunet F."/>
            <person name="Petit J.-L."/>
            <person name="Stange-Thomann N."/>
            <person name="Mauceli E."/>
            <person name="Bouneau L."/>
            <person name="Fischer C."/>
            <person name="Ozouf-Costaz C."/>
            <person name="Bernot A."/>
            <person name="Nicaud S."/>
            <person name="Jaffe D."/>
            <person name="Fisher S."/>
            <person name="Lutfalla G."/>
            <person name="Dossat C."/>
            <person name="Segurens B."/>
            <person name="Dasilva C."/>
            <person name="Salanoubat M."/>
            <person name="Levy M."/>
            <person name="Boudet N."/>
            <person name="Castellano S."/>
            <person name="Anthouard V."/>
            <person name="Jubin C."/>
            <person name="Castelli V."/>
            <person name="Katinka M."/>
            <person name="Vacherie B."/>
            <person name="Biemont C."/>
            <person name="Skalli Z."/>
            <person name="Cattolico L."/>
            <person name="Poulain J."/>
            <person name="De Berardinis V."/>
            <person name="Cruaud C."/>
            <person name="Duprat S."/>
            <person name="Brottier P."/>
            <person name="Coutanceau J.-P."/>
            <person name="Gouzy J."/>
            <person name="Parra G."/>
            <person name="Lardier G."/>
            <person name="Chapple C."/>
            <person name="McKernan K.J."/>
            <person name="McEwan P."/>
            <person name="Bosak S."/>
            <person name="Kellis M."/>
            <person name="Volff J.-N."/>
            <person name="Guigo R."/>
            <person name="Zody M.C."/>
            <person name="Mesirov J."/>
            <person name="Lindblad-Toh K."/>
            <person name="Birren B."/>
            <person name="Nusbaum C."/>
            <person name="Kahn D."/>
            <person name="Robinson-Rechavi M."/>
            <person name="Laudet V."/>
            <person name="Schachter V."/>
            <person name="Quetier F."/>
            <person name="Saurin W."/>
            <person name="Scarpelli C."/>
            <person name="Wincker P."/>
            <person name="Lander E.S."/>
            <person name="Weissenbach J."/>
            <person name="Roest Crollius H."/>
        </authorList>
    </citation>
    <scope>NUCLEOTIDE SEQUENCE [LARGE SCALE GENOMIC DNA]</scope>
</reference>
<protein>
    <submittedName>
        <fullName evidence="2">(spotted green pufferfish) hypothetical protein</fullName>
    </submittedName>
</protein>